<accession>A0AAE7C0L1</accession>
<dbReference type="Gene3D" id="3.30.390.10">
    <property type="entry name" value="Enolase-like, N-terminal domain"/>
    <property type="match status" value="1"/>
</dbReference>
<sequence length="320" mass="36571">MMKCTELNLYTYEAPFKVPIKTTLVQMDKRKVLVVGVVIDGVEYFAEVNSFETPWYHYETIATSIENCKVIFNNLKHIDIPSIEALQHYLKADAPNASSAFDVIAYQYFNTLKNVTVPIGETLHQGINSFSHDAKRIKLKMHRNIIEQVQTIRKSSNIPIVIDANGLLQEDHFELLNTLAQYDILYIEQPFQHIKLYDALLKRYPNIPLAIDESAIDCETIQAFRNIGVTTAVIKYSRIGGITKVQSLPKQMTYVSGGMYEFGLSKYMTAMLGEQFRTVPDVTKRGTYFEQDFTTYQETVIDGSLTMTPPVVQKERLKLL</sequence>
<dbReference type="SUPFAM" id="SSF54826">
    <property type="entry name" value="Enolase N-terminal domain-like"/>
    <property type="match status" value="1"/>
</dbReference>
<proteinExistence type="predicted"/>
<dbReference type="Pfam" id="PF13378">
    <property type="entry name" value="MR_MLE_C"/>
    <property type="match status" value="1"/>
</dbReference>
<evidence type="ECO:0000259" key="2">
    <source>
        <dbReference type="Pfam" id="PF13378"/>
    </source>
</evidence>
<dbReference type="Gene3D" id="3.20.20.120">
    <property type="entry name" value="Enolase-like C-terminal domain"/>
    <property type="match status" value="1"/>
</dbReference>
<feature type="domain" description="Enolase C-terminal" evidence="2">
    <location>
        <begin position="135"/>
        <end position="247"/>
    </location>
</feature>
<dbReference type="InterPro" id="IPR029065">
    <property type="entry name" value="Enolase_C-like"/>
</dbReference>
<dbReference type="GO" id="GO:0003824">
    <property type="term" value="F:catalytic activity"/>
    <property type="evidence" value="ECO:0007669"/>
    <property type="project" value="UniProtKB-ARBA"/>
</dbReference>
<gene>
    <name evidence="3" type="ORF">GTN30_09580</name>
</gene>
<dbReference type="AlphaFoldDB" id="A0AAE7C0L1"/>
<dbReference type="SUPFAM" id="SSF51604">
    <property type="entry name" value="Enolase C-terminal domain-like"/>
    <property type="match status" value="1"/>
</dbReference>
<evidence type="ECO:0000313" key="4">
    <source>
        <dbReference type="Proteomes" id="UP000501122"/>
    </source>
</evidence>
<evidence type="ECO:0000313" key="3">
    <source>
        <dbReference type="EMBL" id="QIH78928.1"/>
    </source>
</evidence>
<dbReference type="EMBL" id="CP047363">
    <property type="protein sequence ID" value="QIH78928.1"/>
    <property type="molecule type" value="Genomic_DNA"/>
</dbReference>
<reference evidence="3" key="1">
    <citation type="journal article" date="2020" name="Antimicrob. Agents Chemother.">
        <title>The novel macrolide resistance genes mef(D), msr(F) and msr(H) are present on resistance islands in Macrococcus canis, Macrococcus caseolyticus and Staphylococcus aureus.</title>
        <authorList>
            <person name="Schwendener S."/>
            <person name="Dona V."/>
            <person name="Perreten V."/>
        </authorList>
    </citation>
    <scope>NUCLEOTIDE SEQUENCE</scope>
    <source>
        <strain evidence="3">Epi0076A</strain>
    </source>
</reference>
<keyword evidence="1" id="KW-0479">Metal-binding</keyword>
<evidence type="ECO:0000256" key="1">
    <source>
        <dbReference type="ARBA" id="ARBA00022723"/>
    </source>
</evidence>
<name>A0AAE7C0L1_9STAP</name>
<dbReference type="InterPro" id="IPR029017">
    <property type="entry name" value="Enolase-like_N"/>
</dbReference>
<dbReference type="PANTHER" id="PTHR48073:SF5">
    <property type="entry name" value="O-SUCCINYLBENZOATE SYNTHASE"/>
    <property type="match status" value="1"/>
</dbReference>
<dbReference type="Proteomes" id="UP000501122">
    <property type="component" value="Chromosome"/>
</dbReference>
<organism evidence="3 4">
    <name type="scientific">Macrococcoides canis</name>
    <dbReference type="NCBI Taxonomy" id="1855823"/>
    <lineage>
        <taxon>Bacteria</taxon>
        <taxon>Bacillati</taxon>
        <taxon>Bacillota</taxon>
        <taxon>Bacilli</taxon>
        <taxon>Bacillales</taxon>
        <taxon>Staphylococcaceae</taxon>
        <taxon>Macrococcoides</taxon>
    </lineage>
</organism>
<dbReference type="InterPro" id="IPR036849">
    <property type="entry name" value="Enolase-like_C_sf"/>
</dbReference>
<dbReference type="PANTHER" id="PTHR48073">
    <property type="entry name" value="O-SUCCINYLBENZOATE SYNTHASE-RELATED"/>
    <property type="match status" value="1"/>
</dbReference>
<dbReference type="GO" id="GO:0046872">
    <property type="term" value="F:metal ion binding"/>
    <property type="evidence" value="ECO:0007669"/>
    <property type="project" value="UniProtKB-KW"/>
</dbReference>
<protein>
    <recommendedName>
        <fullName evidence="2">Enolase C-terminal domain-containing protein</fullName>
    </recommendedName>
</protein>